<sequence length="132" mass="14362">MNLTNRKGKKPKGGFTLVELIAVLAIISILFTVFTPKVVGYIKEAKKIKALSEVRQVVMAVDTYNINAVTPIADGTSFTNIISKIGTEIVDCTKINSITGDITYSKMKELLEGDKSFVLNDNGEISDSETDT</sequence>
<dbReference type="SUPFAM" id="SSF54523">
    <property type="entry name" value="Pili subunits"/>
    <property type="match status" value="1"/>
</dbReference>
<keyword evidence="4" id="KW-1185">Reference proteome</keyword>
<dbReference type="EMBL" id="PVXQ01000013">
    <property type="protein sequence ID" value="PRR82747.1"/>
    <property type="molecule type" value="Genomic_DNA"/>
</dbReference>
<dbReference type="Proteomes" id="UP000239471">
    <property type="component" value="Unassembled WGS sequence"/>
</dbReference>
<evidence type="ECO:0000313" key="3">
    <source>
        <dbReference type="EMBL" id="PRR82747.1"/>
    </source>
</evidence>
<dbReference type="GO" id="GO:0015628">
    <property type="term" value="P:protein secretion by the type II secretion system"/>
    <property type="evidence" value="ECO:0007669"/>
    <property type="project" value="InterPro"/>
</dbReference>
<dbReference type="InterPro" id="IPR012902">
    <property type="entry name" value="N_methyl_site"/>
</dbReference>
<organism evidence="3 4">
    <name type="scientific">Clostridium vincentii</name>
    <dbReference type="NCBI Taxonomy" id="52704"/>
    <lineage>
        <taxon>Bacteria</taxon>
        <taxon>Bacillati</taxon>
        <taxon>Bacillota</taxon>
        <taxon>Clostridia</taxon>
        <taxon>Eubacteriales</taxon>
        <taxon>Clostridiaceae</taxon>
        <taxon>Clostridium</taxon>
    </lineage>
</organism>
<dbReference type="InterPro" id="IPR045584">
    <property type="entry name" value="Pilin-like"/>
</dbReference>
<proteinExistence type="predicted"/>
<dbReference type="GO" id="GO:0015627">
    <property type="term" value="C:type II protein secretion system complex"/>
    <property type="evidence" value="ECO:0007669"/>
    <property type="project" value="InterPro"/>
</dbReference>
<keyword evidence="1" id="KW-0488">Methylation</keyword>
<dbReference type="InterPro" id="IPR000983">
    <property type="entry name" value="Bac_GSPG_pilin"/>
</dbReference>
<comment type="caution">
    <text evidence="3">The sequence shown here is derived from an EMBL/GenBank/DDBJ whole genome shotgun (WGS) entry which is preliminary data.</text>
</comment>
<dbReference type="NCBIfam" id="TIGR02532">
    <property type="entry name" value="IV_pilin_GFxxxE"/>
    <property type="match status" value="1"/>
</dbReference>
<keyword evidence="2" id="KW-0472">Membrane</keyword>
<evidence type="ECO:0000256" key="2">
    <source>
        <dbReference type="SAM" id="Phobius"/>
    </source>
</evidence>
<evidence type="ECO:0000256" key="1">
    <source>
        <dbReference type="ARBA" id="ARBA00022481"/>
    </source>
</evidence>
<keyword evidence="2" id="KW-1133">Transmembrane helix</keyword>
<name>A0A2T0BFZ1_9CLOT</name>
<dbReference type="OrthoDB" id="1937147at2"/>
<protein>
    <submittedName>
        <fullName evidence="3">Putative major pilin subunit</fullName>
    </submittedName>
</protein>
<keyword evidence="2" id="KW-0812">Transmembrane</keyword>
<dbReference type="Pfam" id="PF07963">
    <property type="entry name" value="N_methyl"/>
    <property type="match status" value="1"/>
</dbReference>
<dbReference type="Gene3D" id="3.30.700.10">
    <property type="entry name" value="Glycoprotein, Type 4 Pilin"/>
    <property type="match status" value="1"/>
</dbReference>
<dbReference type="RefSeq" id="WP_106059547.1">
    <property type="nucleotide sequence ID" value="NZ_PVXQ01000013.1"/>
</dbReference>
<feature type="transmembrane region" description="Helical" evidence="2">
    <location>
        <begin position="20"/>
        <end position="42"/>
    </location>
</feature>
<accession>A0A2T0BFZ1</accession>
<dbReference type="AlphaFoldDB" id="A0A2T0BFZ1"/>
<dbReference type="PRINTS" id="PR00813">
    <property type="entry name" value="BCTERIALGSPG"/>
</dbReference>
<evidence type="ECO:0000313" key="4">
    <source>
        <dbReference type="Proteomes" id="UP000239471"/>
    </source>
</evidence>
<reference evidence="3 4" key="1">
    <citation type="submission" date="2018-03" db="EMBL/GenBank/DDBJ databases">
        <title>Genome sequence of Clostridium vincentii DSM 10228.</title>
        <authorList>
            <person name="Poehlein A."/>
            <person name="Daniel R."/>
        </authorList>
    </citation>
    <scope>NUCLEOTIDE SEQUENCE [LARGE SCALE GENOMIC DNA]</scope>
    <source>
        <strain evidence="3 4">DSM 10228</strain>
    </source>
</reference>
<gene>
    <name evidence="3" type="ORF">CLVI_15570</name>
</gene>